<name>A0A2P2QXE4_RHIMU</name>
<dbReference type="EMBL" id="GGEC01091195">
    <property type="protein sequence ID" value="MBX71679.1"/>
    <property type="molecule type" value="Transcribed_RNA"/>
</dbReference>
<protein>
    <submittedName>
        <fullName evidence="1">Uncharacterized protein</fullName>
    </submittedName>
</protein>
<accession>A0A2P2QXE4</accession>
<evidence type="ECO:0000313" key="1">
    <source>
        <dbReference type="EMBL" id="MBX71679.1"/>
    </source>
</evidence>
<reference evidence="1" key="1">
    <citation type="submission" date="2018-02" db="EMBL/GenBank/DDBJ databases">
        <title>Rhizophora mucronata_Transcriptome.</title>
        <authorList>
            <person name="Meera S.P."/>
            <person name="Sreeshan A."/>
            <person name="Augustine A."/>
        </authorList>
    </citation>
    <scope>NUCLEOTIDE SEQUENCE</scope>
    <source>
        <tissue evidence="1">Leaf</tissue>
    </source>
</reference>
<organism evidence="1">
    <name type="scientific">Rhizophora mucronata</name>
    <name type="common">Asiatic mangrove</name>
    <dbReference type="NCBI Taxonomy" id="61149"/>
    <lineage>
        <taxon>Eukaryota</taxon>
        <taxon>Viridiplantae</taxon>
        <taxon>Streptophyta</taxon>
        <taxon>Embryophyta</taxon>
        <taxon>Tracheophyta</taxon>
        <taxon>Spermatophyta</taxon>
        <taxon>Magnoliopsida</taxon>
        <taxon>eudicotyledons</taxon>
        <taxon>Gunneridae</taxon>
        <taxon>Pentapetalae</taxon>
        <taxon>rosids</taxon>
        <taxon>fabids</taxon>
        <taxon>Malpighiales</taxon>
        <taxon>Rhizophoraceae</taxon>
        <taxon>Rhizophora</taxon>
    </lineage>
</organism>
<sequence length="14" mass="1547">MEAVTIVVLFPKEA</sequence>
<proteinExistence type="predicted"/>